<dbReference type="CDD" id="cd22529">
    <property type="entry name" value="KH-II_NusA_rpt2"/>
    <property type="match status" value="1"/>
</dbReference>
<dbReference type="Pfam" id="PF08529">
    <property type="entry name" value="NusA_N"/>
    <property type="match status" value="1"/>
</dbReference>
<evidence type="ECO:0000313" key="11">
    <source>
        <dbReference type="Proteomes" id="UP001298681"/>
    </source>
</evidence>
<dbReference type="SUPFAM" id="SSF69705">
    <property type="entry name" value="Transcription factor NusA, N-terminal domain"/>
    <property type="match status" value="1"/>
</dbReference>
<evidence type="ECO:0000256" key="2">
    <source>
        <dbReference type="ARBA" id="ARBA00022490"/>
    </source>
</evidence>
<dbReference type="InterPro" id="IPR030842">
    <property type="entry name" value="TF_NusA_bacterial"/>
</dbReference>
<comment type="function">
    <text evidence="7">Participates in both transcription termination and antitermination.</text>
</comment>
<dbReference type="InterPro" id="IPR012340">
    <property type="entry name" value="NA-bd_OB-fold"/>
</dbReference>
<proteinExistence type="inferred from homology"/>
<evidence type="ECO:0000259" key="9">
    <source>
        <dbReference type="PROSITE" id="PS50126"/>
    </source>
</evidence>
<dbReference type="Pfam" id="PF26594">
    <property type="entry name" value="KH_NusA_2nd"/>
    <property type="match status" value="1"/>
</dbReference>
<dbReference type="Pfam" id="PF00575">
    <property type="entry name" value="S1"/>
    <property type="match status" value="1"/>
</dbReference>
<dbReference type="RefSeq" id="WP_237967083.1">
    <property type="nucleotide sequence ID" value="NZ_JAKNHQ010000019.1"/>
</dbReference>
<dbReference type="InterPro" id="IPR036555">
    <property type="entry name" value="NusA_N_sf"/>
</dbReference>
<dbReference type="EMBL" id="JAKNHQ010000019">
    <property type="protein sequence ID" value="MCG4611620.1"/>
    <property type="molecule type" value="Genomic_DNA"/>
</dbReference>
<comment type="caution">
    <text evidence="10">The sequence shown here is derived from an EMBL/GenBank/DDBJ whole genome shotgun (WGS) entry which is preliminary data.</text>
</comment>
<sequence>MSEVFEALSLLEKERGIPVDFMVDRIKKAIVTACKNSYGNEDTVINMDPETGVFEVYLRKTVVEDVEEPGKEILLEKAREIDPTATAGDTVSVHLNTKEFGRIAAQTARNIIRQGIRDGERGQMMQEFQSKHQELVTALVERIDPRTGAATLRIGKAEAVLPKSEQVGGEELKEGDHVKVYVVDVRETEKGPRAMISRTHPDLVKRLFETEVPEIYDGTVEIKAVSREAGSRTKLAVVSHNADVDAVGACIGARGARVSSIVNELGGEKIDIVEYSDDPAKFIASALSPATVLSVVTAEDGSHACRVTVPDSQLSLAIGNKGQNARLAAKLTGWKIDIKPESGFYGEEETAEPKAGEEPAAEQEPAEAAEE</sequence>
<evidence type="ECO:0000256" key="3">
    <source>
        <dbReference type="ARBA" id="ARBA00022814"/>
    </source>
</evidence>
<keyword evidence="4 7" id="KW-0694">RNA-binding</keyword>
<dbReference type="InterPro" id="IPR009019">
    <property type="entry name" value="KH_sf_prok-type"/>
</dbReference>
<evidence type="ECO:0000313" key="10">
    <source>
        <dbReference type="EMBL" id="MCG4611620.1"/>
    </source>
</evidence>
<evidence type="ECO:0000256" key="6">
    <source>
        <dbReference type="ARBA" id="ARBA00023163"/>
    </source>
</evidence>
<comment type="subunit">
    <text evidence="7">Monomer. Binds directly to the core enzyme of the DNA-dependent RNA polymerase and to nascent RNA.</text>
</comment>
<dbReference type="CDD" id="cd04455">
    <property type="entry name" value="S1_NusA"/>
    <property type="match status" value="1"/>
</dbReference>
<reference evidence="10 11" key="1">
    <citation type="submission" date="2022-01" db="EMBL/GenBank/DDBJ databases">
        <title>Collection of gut derived symbiotic bacterial strains cultured from healthy donors.</title>
        <authorList>
            <person name="Lin H."/>
            <person name="Kohout C."/>
            <person name="Waligurski E."/>
            <person name="Pamer E.G."/>
        </authorList>
    </citation>
    <scope>NUCLEOTIDE SEQUENCE [LARGE SCALE GENOMIC DNA]</scope>
    <source>
        <strain evidence="10 11">DFI.7.58</strain>
    </source>
</reference>
<dbReference type="HAMAP" id="MF_00945_B">
    <property type="entry name" value="NusA_B"/>
    <property type="match status" value="1"/>
</dbReference>
<dbReference type="InterPro" id="IPR003029">
    <property type="entry name" value="S1_domain"/>
</dbReference>
<dbReference type="SUPFAM" id="SSF54814">
    <property type="entry name" value="Prokaryotic type KH domain (KH-domain type II)"/>
    <property type="match status" value="2"/>
</dbReference>
<evidence type="ECO:0000256" key="7">
    <source>
        <dbReference type="HAMAP-Rule" id="MF_00945"/>
    </source>
</evidence>
<evidence type="ECO:0000256" key="4">
    <source>
        <dbReference type="ARBA" id="ARBA00022884"/>
    </source>
</evidence>
<dbReference type="InterPro" id="IPR058582">
    <property type="entry name" value="KH_NusA_2nd"/>
</dbReference>
<dbReference type="Gene3D" id="2.40.50.140">
    <property type="entry name" value="Nucleic acid-binding proteins"/>
    <property type="match status" value="1"/>
</dbReference>
<feature type="compositionally biased region" description="Acidic residues" evidence="8">
    <location>
        <begin position="359"/>
        <end position="371"/>
    </location>
</feature>
<organism evidence="10 11">
    <name type="scientific">Anaeromassilibacillus senegalensis</name>
    <dbReference type="NCBI Taxonomy" id="1673717"/>
    <lineage>
        <taxon>Bacteria</taxon>
        <taxon>Bacillati</taxon>
        <taxon>Bacillota</taxon>
        <taxon>Clostridia</taxon>
        <taxon>Eubacteriales</taxon>
        <taxon>Acutalibacteraceae</taxon>
        <taxon>Anaeromassilibacillus</taxon>
    </lineage>
</organism>
<feature type="domain" description="S1 motif" evidence="9">
    <location>
        <begin position="133"/>
        <end position="199"/>
    </location>
</feature>
<dbReference type="SUPFAM" id="SSF50249">
    <property type="entry name" value="Nucleic acid-binding proteins"/>
    <property type="match status" value="1"/>
</dbReference>
<dbReference type="SMART" id="SM00316">
    <property type="entry name" value="S1"/>
    <property type="match status" value="1"/>
</dbReference>
<dbReference type="PANTHER" id="PTHR22648:SF0">
    <property type="entry name" value="TRANSCRIPTION TERMINATION_ANTITERMINATION PROTEIN NUSA"/>
    <property type="match status" value="1"/>
</dbReference>
<dbReference type="NCBIfam" id="TIGR01953">
    <property type="entry name" value="NusA"/>
    <property type="match status" value="1"/>
</dbReference>
<dbReference type="InterPro" id="IPR010213">
    <property type="entry name" value="TF_NusA"/>
</dbReference>
<dbReference type="Gene3D" id="3.30.300.20">
    <property type="match status" value="2"/>
</dbReference>
<name>A0ABS9MLB1_9FIRM</name>
<gene>
    <name evidence="7 10" type="primary">nusA</name>
    <name evidence="10" type="ORF">L0P57_11860</name>
</gene>
<feature type="region of interest" description="Disordered" evidence="8">
    <location>
        <begin position="342"/>
        <end position="371"/>
    </location>
</feature>
<dbReference type="InterPro" id="IPR015946">
    <property type="entry name" value="KH_dom-like_a/b"/>
</dbReference>
<evidence type="ECO:0000256" key="1">
    <source>
        <dbReference type="ARBA" id="ARBA00022472"/>
    </source>
</evidence>
<evidence type="ECO:0000256" key="8">
    <source>
        <dbReference type="SAM" id="MobiDB-lite"/>
    </source>
</evidence>
<dbReference type="Gene3D" id="3.30.1480.10">
    <property type="entry name" value="NusA, N-terminal domain"/>
    <property type="match status" value="1"/>
</dbReference>
<comment type="similarity">
    <text evidence="7">Belongs to the NusA family.</text>
</comment>
<dbReference type="Pfam" id="PF13184">
    <property type="entry name" value="KH_NusA_1st"/>
    <property type="match status" value="1"/>
</dbReference>
<dbReference type="PROSITE" id="PS50084">
    <property type="entry name" value="KH_TYPE_1"/>
    <property type="match status" value="1"/>
</dbReference>
<accession>A0ABS9MLB1</accession>
<keyword evidence="2 7" id="KW-0963">Cytoplasm</keyword>
<comment type="subcellular location">
    <subcellularLocation>
        <location evidence="7">Cytoplasm</location>
    </subcellularLocation>
</comment>
<dbReference type="CDD" id="cd02134">
    <property type="entry name" value="KH-II_NusA_rpt1"/>
    <property type="match status" value="1"/>
</dbReference>
<keyword evidence="5 7" id="KW-0805">Transcription regulation</keyword>
<dbReference type="PROSITE" id="PS50126">
    <property type="entry name" value="S1"/>
    <property type="match status" value="1"/>
</dbReference>
<dbReference type="Proteomes" id="UP001298681">
    <property type="component" value="Unassembled WGS sequence"/>
</dbReference>
<dbReference type="InterPro" id="IPR025249">
    <property type="entry name" value="TF_NusA_KH_1st"/>
</dbReference>
<dbReference type="InterPro" id="IPR013735">
    <property type="entry name" value="TF_NusA_N"/>
</dbReference>
<keyword evidence="3 7" id="KW-0889">Transcription antitermination</keyword>
<dbReference type="PANTHER" id="PTHR22648">
    <property type="entry name" value="TRANSCRIPTION TERMINATION FACTOR NUSA"/>
    <property type="match status" value="1"/>
</dbReference>
<evidence type="ECO:0000256" key="5">
    <source>
        <dbReference type="ARBA" id="ARBA00023015"/>
    </source>
</evidence>
<protein>
    <recommendedName>
        <fullName evidence="7">Transcription termination/antitermination protein NusA</fullName>
    </recommendedName>
</protein>
<keyword evidence="1 7" id="KW-0806">Transcription termination</keyword>
<keyword evidence="6 7" id="KW-0804">Transcription</keyword>
<keyword evidence="11" id="KW-1185">Reference proteome</keyword>